<accession>A0A5J4W5D9</accession>
<reference evidence="2 3" key="1">
    <citation type="submission" date="2019-03" db="EMBL/GenBank/DDBJ databases">
        <title>Single cell metagenomics reveals metabolic interactions within the superorganism composed of flagellate Streblomastix strix and complex community of Bacteroidetes bacteria on its surface.</title>
        <authorList>
            <person name="Treitli S.C."/>
            <person name="Kolisko M."/>
            <person name="Husnik F."/>
            <person name="Keeling P."/>
            <person name="Hampl V."/>
        </authorList>
    </citation>
    <scope>NUCLEOTIDE SEQUENCE [LARGE SCALE GENOMIC DNA]</scope>
    <source>
        <strain evidence="2">ST1C</strain>
    </source>
</reference>
<evidence type="ECO:0000256" key="1">
    <source>
        <dbReference type="SAM" id="MobiDB-lite"/>
    </source>
</evidence>
<evidence type="ECO:0000313" key="2">
    <source>
        <dbReference type="EMBL" id="KAA6390194.1"/>
    </source>
</evidence>
<comment type="caution">
    <text evidence="2">The sequence shown here is derived from an EMBL/GenBank/DDBJ whole genome shotgun (WGS) entry which is preliminary data.</text>
</comment>
<feature type="region of interest" description="Disordered" evidence="1">
    <location>
        <begin position="613"/>
        <end position="635"/>
    </location>
</feature>
<dbReference type="EMBL" id="SNRW01003308">
    <property type="protein sequence ID" value="KAA6390194.1"/>
    <property type="molecule type" value="Genomic_DNA"/>
</dbReference>
<name>A0A5J4W5D9_9EUKA</name>
<sequence>MTQDTITSQNNPALRKDILNLESLAIPGDITSATWTNISLFSYDADAEKFHLLDHKRIFRQVSSIHTVSQQHSLDCLLVVSINGEWLFLQWHENDFFPLASGSFMDAVVKITKTPQQRRFRINPTYQFSVLIIPHEENQCTHISKPNITSPSKKPLNSDLQSTFDEVSCLLNDNLNAIERISFRAVCFVDETILIGLQYDGIGSDLMYDISEKMDETLLNIPQMCQWGDKYYVSIENGLENIWRAKQKLKENQNEQIEEKEKIIIAKAQTFIFTEQVSNETINGSNLILDTVLRVRHAEYLKQIQLSEFPFESLTDKDHQYNNIASIYTILDTAEGVSLLLLNLDFNSRSMKLGSFAVVGLPNTSSRIIALHNTSIHDSNQLAEEILNQTLKETEQVDVELIDNNQSKQFVHKLLLGGGKDILTIQDGQIQQQHYETKCINDIIIIQPKKNKSKFDSQNTSSENLNTNTDKQKNKQDKQNLLSDKKKHKFKQFKHTTAVVTTSSGFPILMQLNTGSIKEIDDDDFCLPTGNIQQVVNIPPKWQNQYIIQEDRMAFGVAHGVSGSGALQLVQVGHNAKEIVKDDWMADNAKLFSSQEYSGKGIREFLLAQSNNETASSQTSTQKTDGSTLSTQYEI</sequence>
<gene>
    <name evidence="2" type="ORF">EZS28_014278</name>
</gene>
<protein>
    <submittedName>
        <fullName evidence="2">Uncharacterized protein</fullName>
    </submittedName>
</protein>
<evidence type="ECO:0000313" key="3">
    <source>
        <dbReference type="Proteomes" id="UP000324800"/>
    </source>
</evidence>
<proteinExistence type="predicted"/>
<dbReference type="Proteomes" id="UP000324800">
    <property type="component" value="Unassembled WGS sequence"/>
</dbReference>
<dbReference type="AlphaFoldDB" id="A0A5J4W5D9"/>
<feature type="region of interest" description="Disordered" evidence="1">
    <location>
        <begin position="451"/>
        <end position="486"/>
    </location>
</feature>
<organism evidence="2 3">
    <name type="scientific">Streblomastix strix</name>
    <dbReference type="NCBI Taxonomy" id="222440"/>
    <lineage>
        <taxon>Eukaryota</taxon>
        <taxon>Metamonada</taxon>
        <taxon>Preaxostyla</taxon>
        <taxon>Oxymonadida</taxon>
        <taxon>Streblomastigidae</taxon>
        <taxon>Streblomastix</taxon>
    </lineage>
</organism>